<keyword evidence="5" id="KW-0539">Nucleus</keyword>
<dbReference type="SUPFAM" id="SSF158457">
    <property type="entry name" value="Orange domain-like"/>
    <property type="match status" value="1"/>
</dbReference>
<evidence type="ECO:0000256" key="3">
    <source>
        <dbReference type="ARBA" id="ARBA00023125"/>
    </source>
</evidence>
<feature type="region of interest" description="Disordered" evidence="6">
    <location>
        <begin position="240"/>
        <end position="287"/>
    </location>
</feature>
<dbReference type="EMBL" id="HBUF01343960">
    <property type="protein sequence ID" value="CAG6707219.1"/>
    <property type="molecule type" value="Transcribed_RNA"/>
</dbReference>
<dbReference type="GO" id="GO:0006355">
    <property type="term" value="P:regulation of DNA-templated transcription"/>
    <property type="evidence" value="ECO:0007669"/>
    <property type="project" value="InterPro"/>
</dbReference>
<dbReference type="SUPFAM" id="SSF47459">
    <property type="entry name" value="HLH, helix-loop-helix DNA-binding domain"/>
    <property type="match status" value="1"/>
</dbReference>
<keyword evidence="4" id="KW-0804">Transcription</keyword>
<feature type="compositionally biased region" description="Low complexity" evidence="6">
    <location>
        <begin position="386"/>
        <end position="395"/>
    </location>
</feature>
<dbReference type="GO" id="GO:0046983">
    <property type="term" value="F:protein dimerization activity"/>
    <property type="evidence" value="ECO:0007669"/>
    <property type="project" value="InterPro"/>
</dbReference>
<accession>A0A8D8ULB6</accession>
<dbReference type="FunFam" id="4.10.280.10:FF:000079">
    <property type="entry name" value="CLUMA_CG001539, isoform A"/>
    <property type="match status" value="1"/>
</dbReference>
<dbReference type="Pfam" id="PF00010">
    <property type="entry name" value="HLH"/>
    <property type="match status" value="1"/>
</dbReference>
<feature type="compositionally biased region" description="Basic and acidic residues" evidence="6">
    <location>
        <begin position="273"/>
        <end position="282"/>
    </location>
</feature>
<dbReference type="PROSITE" id="PS51054">
    <property type="entry name" value="ORANGE"/>
    <property type="match status" value="1"/>
</dbReference>
<evidence type="ECO:0000256" key="1">
    <source>
        <dbReference type="ARBA" id="ARBA00004123"/>
    </source>
</evidence>
<dbReference type="GO" id="GO:0005634">
    <property type="term" value="C:nucleus"/>
    <property type="evidence" value="ECO:0007669"/>
    <property type="project" value="UniProtKB-SubCell"/>
</dbReference>
<comment type="subcellular location">
    <subcellularLocation>
        <location evidence="1">Nucleus</location>
    </subcellularLocation>
</comment>
<dbReference type="InterPro" id="IPR050370">
    <property type="entry name" value="HES_HEY"/>
</dbReference>
<evidence type="ECO:0000256" key="4">
    <source>
        <dbReference type="ARBA" id="ARBA00023163"/>
    </source>
</evidence>
<reference evidence="9" key="1">
    <citation type="submission" date="2021-05" db="EMBL/GenBank/DDBJ databases">
        <authorList>
            <person name="Alioto T."/>
            <person name="Alioto T."/>
            <person name="Gomez Garrido J."/>
        </authorList>
    </citation>
    <scope>NUCLEOTIDE SEQUENCE</scope>
</reference>
<dbReference type="AlphaFoldDB" id="A0A8D8ULB6"/>
<dbReference type="GO" id="GO:0003677">
    <property type="term" value="F:DNA binding"/>
    <property type="evidence" value="ECO:0007669"/>
    <property type="project" value="UniProtKB-KW"/>
</dbReference>
<evidence type="ECO:0000256" key="6">
    <source>
        <dbReference type="SAM" id="MobiDB-lite"/>
    </source>
</evidence>
<dbReference type="Gene3D" id="6.10.250.980">
    <property type="match status" value="1"/>
</dbReference>
<proteinExistence type="predicted"/>
<feature type="region of interest" description="Disordered" evidence="6">
    <location>
        <begin position="378"/>
        <end position="435"/>
    </location>
</feature>
<dbReference type="InterPro" id="IPR011598">
    <property type="entry name" value="bHLH_dom"/>
</dbReference>
<keyword evidence="3" id="KW-0238">DNA-binding</keyword>
<evidence type="ECO:0000313" key="9">
    <source>
        <dbReference type="EMBL" id="CAG6707219.1"/>
    </source>
</evidence>
<feature type="region of interest" description="Disordered" evidence="6">
    <location>
        <begin position="140"/>
        <end position="186"/>
    </location>
</feature>
<feature type="compositionally biased region" description="Polar residues" evidence="6">
    <location>
        <begin position="417"/>
        <end position="428"/>
    </location>
</feature>
<evidence type="ECO:0000256" key="2">
    <source>
        <dbReference type="ARBA" id="ARBA00023015"/>
    </source>
</evidence>
<feature type="region of interest" description="Disordered" evidence="6">
    <location>
        <begin position="502"/>
        <end position="525"/>
    </location>
</feature>
<feature type="compositionally biased region" description="Polar residues" evidence="6">
    <location>
        <begin position="156"/>
        <end position="165"/>
    </location>
</feature>
<feature type="compositionally biased region" description="Low complexity" evidence="6">
    <location>
        <begin position="248"/>
        <end position="272"/>
    </location>
</feature>
<dbReference type="InterPro" id="IPR036638">
    <property type="entry name" value="HLH_DNA-bd_sf"/>
</dbReference>
<dbReference type="PROSITE" id="PS50888">
    <property type="entry name" value="BHLH"/>
    <property type="match status" value="1"/>
</dbReference>
<dbReference type="PANTHER" id="PTHR10985">
    <property type="entry name" value="BASIC HELIX-LOOP-HELIX TRANSCRIPTION FACTOR, HES-RELATED"/>
    <property type="match status" value="1"/>
</dbReference>
<name>A0A8D8ULB6_9HEMI</name>
<dbReference type="SMART" id="SM00353">
    <property type="entry name" value="HLH"/>
    <property type="match status" value="1"/>
</dbReference>
<dbReference type="Pfam" id="PF07527">
    <property type="entry name" value="Hairy_orange"/>
    <property type="match status" value="1"/>
</dbReference>
<feature type="domain" description="BHLH" evidence="7">
    <location>
        <begin position="52"/>
        <end position="107"/>
    </location>
</feature>
<evidence type="ECO:0000256" key="5">
    <source>
        <dbReference type="ARBA" id="ARBA00023242"/>
    </source>
</evidence>
<feature type="compositionally biased region" description="Basic and acidic residues" evidence="6">
    <location>
        <begin position="140"/>
        <end position="153"/>
    </location>
</feature>
<feature type="compositionally biased region" description="Low complexity" evidence="6">
    <location>
        <begin position="167"/>
        <end position="186"/>
    </location>
</feature>
<organism evidence="9">
    <name type="scientific">Cacopsylla melanoneura</name>
    <dbReference type="NCBI Taxonomy" id="428564"/>
    <lineage>
        <taxon>Eukaryota</taxon>
        <taxon>Metazoa</taxon>
        <taxon>Ecdysozoa</taxon>
        <taxon>Arthropoda</taxon>
        <taxon>Hexapoda</taxon>
        <taxon>Insecta</taxon>
        <taxon>Pterygota</taxon>
        <taxon>Neoptera</taxon>
        <taxon>Paraneoptera</taxon>
        <taxon>Hemiptera</taxon>
        <taxon>Sternorrhyncha</taxon>
        <taxon>Psylloidea</taxon>
        <taxon>Psyllidae</taxon>
        <taxon>Psyllinae</taxon>
        <taxon>Cacopsylla</taxon>
    </lineage>
</organism>
<sequence length="525" mass="59032">MVTQNMNYLEPHLSLPSKPPLITDHTQDHLQSQTLILNQAHLLPEKKILNREDPMSHRIIEKRRRDRMNNCLADLSRLIPADYLKKGRGRIEKTEIIEMAIKHMKYLHSIVCSRTSTNPNELPPDHLLDNYDQDIKMNGKEESSTEHNNHCKPTDPASTSVLEQESPSKPSEIDTSSSSSSSTSVPINSEHFKLGYQECLSESMHYLVEVKGYYPGSSLCMQLICHLQKHCDKILRGDRLNKPRTEDSNPTSNSPNSNTSSKPYGPGSSSGDSCERLPKQEPNELSYEPNNAHEQATYQLPLPLTSPNFKEHLTRPNLSLFNIEQENNAADHHNERMMMVQHPHESYPTNTSPCPSTSADQSLYKFKNNIKQRFTAEHSLHRHQSDSSSGYNSASGPPPTKKSRSNESTTKYDDSNDSQCCESRNSNDYPPRRYDGRNHSVAIFALHGDGTFYIPLTVDYASLVPYLGAYSLLRSSRSPPIALHPVTLSVCFQQNASGYTRHTSHTVSGTSSSDFGRGSLVRVSK</sequence>
<evidence type="ECO:0000259" key="7">
    <source>
        <dbReference type="PROSITE" id="PS50888"/>
    </source>
</evidence>
<dbReference type="Gene3D" id="4.10.280.10">
    <property type="entry name" value="Helix-loop-helix DNA-binding domain"/>
    <property type="match status" value="1"/>
</dbReference>
<dbReference type="InterPro" id="IPR003650">
    <property type="entry name" value="Orange_dom"/>
</dbReference>
<protein>
    <submittedName>
        <fullName evidence="9">Hairy and enhancer of split-related protein HELT</fullName>
    </submittedName>
</protein>
<keyword evidence="2" id="KW-0805">Transcription regulation</keyword>
<feature type="domain" description="Orange" evidence="8">
    <location>
        <begin position="192"/>
        <end position="227"/>
    </location>
</feature>
<evidence type="ECO:0000259" key="8">
    <source>
        <dbReference type="PROSITE" id="PS51054"/>
    </source>
</evidence>